<dbReference type="AlphaFoldDB" id="A0A1I7WU17"/>
<organism evidence="1 2">
    <name type="scientific">Heterorhabditis bacteriophora</name>
    <name type="common">Entomopathogenic nematode worm</name>
    <dbReference type="NCBI Taxonomy" id="37862"/>
    <lineage>
        <taxon>Eukaryota</taxon>
        <taxon>Metazoa</taxon>
        <taxon>Ecdysozoa</taxon>
        <taxon>Nematoda</taxon>
        <taxon>Chromadorea</taxon>
        <taxon>Rhabditida</taxon>
        <taxon>Rhabditina</taxon>
        <taxon>Rhabditomorpha</taxon>
        <taxon>Strongyloidea</taxon>
        <taxon>Heterorhabditidae</taxon>
        <taxon>Heterorhabditis</taxon>
    </lineage>
</organism>
<proteinExistence type="predicted"/>
<dbReference type="Gene3D" id="3.30.450.190">
    <property type="match status" value="1"/>
</dbReference>
<dbReference type="Proteomes" id="UP000095283">
    <property type="component" value="Unplaced"/>
</dbReference>
<name>A0A1I7WU17_HETBA</name>
<keyword evidence="1" id="KW-1185">Reference proteome</keyword>
<sequence length="48" mass="5694">MFLRQLNRHLALVCVIRGENFEKQGLIDYNFNCFKDENGDYKTGHENC</sequence>
<accession>A0A1I7WU17</accession>
<reference evidence="2" key="1">
    <citation type="submission" date="2016-11" db="UniProtKB">
        <authorList>
            <consortium name="WormBaseParasite"/>
        </authorList>
    </citation>
    <scope>IDENTIFICATION</scope>
</reference>
<protein>
    <submittedName>
        <fullName evidence="2">Uncharacterized protein</fullName>
    </submittedName>
</protein>
<dbReference type="WBParaSite" id="Hba_08634">
    <property type="protein sequence ID" value="Hba_08634"/>
    <property type="gene ID" value="Hba_08634"/>
</dbReference>
<evidence type="ECO:0000313" key="1">
    <source>
        <dbReference type="Proteomes" id="UP000095283"/>
    </source>
</evidence>
<evidence type="ECO:0000313" key="2">
    <source>
        <dbReference type="WBParaSite" id="Hba_08634"/>
    </source>
</evidence>